<dbReference type="HOGENOM" id="CLU_103145_1_0_1"/>
<dbReference type="ExpressionAtlas" id="F6TF60">
    <property type="expression patterns" value="baseline"/>
</dbReference>
<reference evidence="4" key="2">
    <citation type="submission" date="2011-06" db="UniProtKB">
        <authorList>
            <consortium name="Ensembl"/>
        </authorList>
    </citation>
    <scope>IDENTIFICATION</scope>
</reference>
<accession>F6TF60</accession>
<name>F6TF60_XENTR</name>
<gene>
    <name evidence="4" type="primary">ntpcr</name>
</gene>
<dbReference type="PANTHER" id="PTHR43146:SF1">
    <property type="entry name" value="CANCER-RELATED NUCLEOSIDE-TRIPHOSPHATASE"/>
    <property type="match status" value="1"/>
</dbReference>
<dbReference type="Bgee" id="ENSXETG00000014584">
    <property type="expression patterns" value="Expressed in skeletal muscle tissue and 11 other cell types or tissues"/>
</dbReference>
<dbReference type="Pfam" id="PF03266">
    <property type="entry name" value="NTPase_1"/>
    <property type="match status" value="1"/>
</dbReference>
<dbReference type="Xenbase" id="XB-GENE-1012145">
    <property type="gene designation" value="ntpcr"/>
</dbReference>
<proteinExistence type="predicted"/>
<dbReference type="SUPFAM" id="SSF52540">
    <property type="entry name" value="P-loop containing nucleoside triphosphate hydrolases"/>
    <property type="match status" value="1"/>
</dbReference>
<keyword evidence="2" id="KW-0378">Hydrolase</keyword>
<dbReference type="AlphaFoldDB" id="F6TF60"/>
<dbReference type="FunCoup" id="F6TF60">
    <property type="interactions" value="417"/>
</dbReference>
<organism evidence="4">
    <name type="scientific">Xenopus tropicalis</name>
    <name type="common">Western clawed frog</name>
    <name type="synonym">Silurana tropicalis</name>
    <dbReference type="NCBI Taxonomy" id="8364"/>
    <lineage>
        <taxon>Eukaryota</taxon>
        <taxon>Metazoa</taxon>
        <taxon>Chordata</taxon>
        <taxon>Craniata</taxon>
        <taxon>Vertebrata</taxon>
        <taxon>Euteleostomi</taxon>
        <taxon>Amphibia</taxon>
        <taxon>Batrachia</taxon>
        <taxon>Anura</taxon>
        <taxon>Pipoidea</taxon>
        <taxon>Pipidae</taxon>
        <taxon>Xenopodinae</taxon>
        <taxon>Xenopus</taxon>
        <taxon>Silurana</taxon>
    </lineage>
</organism>
<reference evidence="4" key="1">
    <citation type="journal article" date="2010" name="Science">
        <title>The genome of the Western clawed frog Xenopus tropicalis.</title>
        <authorList>
            <person name="Hellsten U."/>
            <person name="Harland R.M."/>
            <person name="Gilchrist M.J."/>
            <person name="Hendrix D."/>
            <person name="Jurka J."/>
            <person name="Kapitonov V."/>
            <person name="Ovcharenko I."/>
            <person name="Putnam N.H."/>
            <person name="Shu S."/>
            <person name="Taher L."/>
            <person name="Blitz I.L."/>
            <person name="Blumberg B."/>
            <person name="Dichmann D.S."/>
            <person name="Dubchak I."/>
            <person name="Amaya E."/>
            <person name="Detter J.C."/>
            <person name="Fletcher R."/>
            <person name="Gerhard D.S."/>
            <person name="Goodstein D."/>
            <person name="Graves T."/>
            <person name="Grigoriev I.V."/>
            <person name="Grimwood J."/>
            <person name="Kawashima T."/>
            <person name="Lindquist E."/>
            <person name="Lucas S.M."/>
            <person name="Mead P.E."/>
            <person name="Mitros T."/>
            <person name="Ogino H."/>
            <person name="Ohta Y."/>
            <person name="Poliakov A.V."/>
            <person name="Pollet N."/>
            <person name="Robert J."/>
            <person name="Salamov A."/>
            <person name="Sater A.K."/>
            <person name="Schmutz J."/>
            <person name="Terry A."/>
            <person name="Vize P.D."/>
            <person name="Warren W.C."/>
            <person name="Wells D."/>
            <person name="Wills A."/>
            <person name="Wilson R.K."/>
            <person name="Zimmerman L.B."/>
            <person name="Zorn A.M."/>
            <person name="Grainger R."/>
            <person name="Grammer T."/>
            <person name="Khokha M.K."/>
            <person name="Richardson P.M."/>
            <person name="Rokhsar D.S."/>
        </authorList>
    </citation>
    <scope>NUCLEOTIDE SEQUENCE [LARGE SCALE GENOMIC DNA]</scope>
    <source>
        <strain evidence="4">Nigerian</strain>
    </source>
</reference>
<keyword evidence="1" id="KW-0547">Nucleotide-binding</keyword>
<dbReference type="PANTHER" id="PTHR43146">
    <property type="entry name" value="CANCER-RELATED NUCLEOSIDE-TRIPHOSPHATASE"/>
    <property type="match status" value="1"/>
</dbReference>
<sequence>MVWCSSSSEKCTSQGLSNAPLGMLCRLGSACAVQRLKAVSPRYIFEEEEHQLWVKGIGKTTLIQKTVVVLKSHGYCIHGFYTEEVRAGGRRVGFDVVTLSGKRGSLSRISAGIPKEKCKYMVGQYAVDLISFEQLALPVLTDVAKEKQKSICIIDEIGKMELFSQSFIHAVRKTLDCDTAFIFGTIPATKGKPLLLVEEIKNRADVRIFNITRENRGVIMQEIVTAIQECCK</sequence>
<evidence type="ECO:0000313" key="4">
    <source>
        <dbReference type="Ensembl" id="ENSXETP00000031901"/>
    </source>
</evidence>
<evidence type="ECO:0000256" key="3">
    <source>
        <dbReference type="ARBA" id="ARBA00022840"/>
    </source>
</evidence>
<keyword evidence="3" id="KW-0067">ATP-binding</keyword>
<dbReference type="eggNOG" id="ENOG502QVJ8">
    <property type="taxonomic scope" value="Eukaryota"/>
</dbReference>
<dbReference type="GO" id="GO:0005524">
    <property type="term" value="F:ATP binding"/>
    <property type="evidence" value="ECO:0007669"/>
    <property type="project" value="UniProtKB-KW"/>
</dbReference>
<dbReference type="InParanoid" id="F6TF60"/>
<dbReference type="InterPro" id="IPR004948">
    <property type="entry name" value="Nuc-triphosphatase_THEP1"/>
</dbReference>
<dbReference type="InterPro" id="IPR027417">
    <property type="entry name" value="P-loop_NTPase"/>
</dbReference>
<evidence type="ECO:0000256" key="1">
    <source>
        <dbReference type="ARBA" id="ARBA00022741"/>
    </source>
</evidence>
<evidence type="ECO:0000256" key="2">
    <source>
        <dbReference type="ARBA" id="ARBA00022801"/>
    </source>
</evidence>
<protein>
    <submittedName>
        <fullName evidence="4">Nucleoside-triphosphatase, cancer-related</fullName>
    </submittedName>
</protein>
<dbReference type="GeneTree" id="ENSGT00390000018683"/>
<dbReference type="Ensembl" id="ENSXETT00000031901">
    <property type="protein sequence ID" value="ENSXETP00000031901"/>
    <property type="gene ID" value="ENSXETG00000014584"/>
</dbReference>
<dbReference type="Gene3D" id="3.40.50.300">
    <property type="entry name" value="P-loop containing nucleotide triphosphate hydrolases"/>
    <property type="match status" value="1"/>
</dbReference>
<dbReference type="GO" id="GO:0017111">
    <property type="term" value="F:ribonucleoside triphosphate phosphatase activity"/>
    <property type="evidence" value="ECO:0007669"/>
    <property type="project" value="InterPro"/>
</dbReference>